<dbReference type="Gene3D" id="3.40.50.1240">
    <property type="entry name" value="Phosphoglycerate mutase-like"/>
    <property type="match status" value="1"/>
</dbReference>
<dbReference type="OrthoDB" id="9810154at2"/>
<evidence type="ECO:0000313" key="1">
    <source>
        <dbReference type="EMBL" id="KAB1441184.1"/>
    </source>
</evidence>
<accession>A0A6N6N115</accession>
<name>A0A6N6N115_9BACT</name>
<keyword evidence="2" id="KW-1185">Reference proteome</keyword>
<organism evidence="1 2">
    <name type="scientific">Pseudodesulfovibrio senegalensis</name>
    <dbReference type="NCBI Taxonomy" id="1721087"/>
    <lineage>
        <taxon>Bacteria</taxon>
        <taxon>Pseudomonadati</taxon>
        <taxon>Thermodesulfobacteriota</taxon>
        <taxon>Desulfovibrionia</taxon>
        <taxon>Desulfovibrionales</taxon>
        <taxon>Desulfovibrionaceae</taxon>
    </lineage>
</organism>
<sequence>MRIYLMQHGTCLPKELAPEQPLSPVGREQIEKTAAIMKNLGLEFDIIACSPKLRSRQSARIAAHATSYPEKNILVTDAAKPMADPQKLIQQIRGYGSTDSVLIAGHLPSLNGVASSLLLEPGPPTLHFHMENGGLTCISTESEHRRGTLEWHLTPKFIGLMN</sequence>
<protein>
    <submittedName>
        <fullName evidence="1">Histidine phosphatase family protein</fullName>
    </submittedName>
</protein>
<dbReference type="InterPro" id="IPR029033">
    <property type="entry name" value="His_PPase_superfam"/>
</dbReference>
<dbReference type="CDD" id="cd07040">
    <property type="entry name" value="HP"/>
    <property type="match status" value="1"/>
</dbReference>
<dbReference type="Proteomes" id="UP000438699">
    <property type="component" value="Unassembled WGS sequence"/>
</dbReference>
<dbReference type="InterPro" id="IPR013078">
    <property type="entry name" value="His_Pase_superF_clade-1"/>
</dbReference>
<comment type="caution">
    <text evidence="1">The sequence shown here is derived from an EMBL/GenBank/DDBJ whole genome shotgun (WGS) entry which is preliminary data.</text>
</comment>
<dbReference type="SUPFAM" id="SSF53254">
    <property type="entry name" value="Phosphoglycerate mutase-like"/>
    <property type="match status" value="1"/>
</dbReference>
<dbReference type="AlphaFoldDB" id="A0A6N6N115"/>
<dbReference type="Pfam" id="PF00300">
    <property type="entry name" value="His_Phos_1"/>
    <property type="match status" value="1"/>
</dbReference>
<evidence type="ECO:0000313" key="2">
    <source>
        <dbReference type="Proteomes" id="UP000438699"/>
    </source>
</evidence>
<proteinExistence type="predicted"/>
<dbReference type="RefSeq" id="WP_151151439.1">
    <property type="nucleotide sequence ID" value="NZ_WAIE01000005.1"/>
</dbReference>
<dbReference type="EMBL" id="WAIE01000005">
    <property type="protein sequence ID" value="KAB1441184.1"/>
    <property type="molecule type" value="Genomic_DNA"/>
</dbReference>
<gene>
    <name evidence="1" type="ORF">F8A88_12185</name>
</gene>
<reference evidence="1 2" key="1">
    <citation type="journal article" date="2017" name="Int. J. Syst. Evol. Microbiol.">
        <title>Desulfovibrio senegalensis sp. nov., a mesophilic sulfate reducer isolated from marine sediment.</title>
        <authorList>
            <person name="Thioye A."/>
            <person name="Gam Z.B.A."/>
            <person name="Mbengue M."/>
            <person name="Cayol J.L."/>
            <person name="Joseph-Bartoli M."/>
            <person name="Toure-Kane C."/>
            <person name="Labat M."/>
        </authorList>
    </citation>
    <scope>NUCLEOTIDE SEQUENCE [LARGE SCALE GENOMIC DNA]</scope>
    <source>
        <strain evidence="1 2">DSM 101509</strain>
    </source>
</reference>